<dbReference type="PANTHER" id="PTHR43065:SF42">
    <property type="entry name" value="TWO-COMPONENT SENSOR PPRA"/>
    <property type="match status" value="1"/>
</dbReference>
<evidence type="ECO:0000256" key="5">
    <source>
        <dbReference type="ARBA" id="ARBA00022741"/>
    </source>
</evidence>
<dbReference type="Gene3D" id="3.40.50.2300">
    <property type="match status" value="1"/>
</dbReference>
<dbReference type="InterPro" id="IPR003594">
    <property type="entry name" value="HATPase_dom"/>
</dbReference>
<gene>
    <name evidence="14" type="ORF">EDC14_1005110</name>
</gene>
<evidence type="ECO:0000256" key="4">
    <source>
        <dbReference type="ARBA" id="ARBA00022679"/>
    </source>
</evidence>
<dbReference type="InterPro" id="IPR011006">
    <property type="entry name" value="CheY-like_superfamily"/>
</dbReference>
<dbReference type="InterPro" id="IPR036890">
    <property type="entry name" value="HATPase_C_sf"/>
</dbReference>
<dbReference type="NCBIfam" id="TIGR00229">
    <property type="entry name" value="sensory_box"/>
    <property type="match status" value="4"/>
</dbReference>
<evidence type="ECO:0000313" key="14">
    <source>
        <dbReference type="EMBL" id="TCL73248.1"/>
    </source>
</evidence>
<evidence type="ECO:0000259" key="10">
    <source>
        <dbReference type="PROSITE" id="PS50109"/>
    </source>
</evidence>
<evidence type="ECO:0000256" key="2">
    <source>
        <dbReference type="ARBA" id="ARBA00012438"/>
    </source>
</evidence>
<evidence type="ECO:0000256" key="3">
    <source>
        <dbReference type="ARBA" id="ARBA00022553"/>
    </source>
</evidence>
<dbReference type="Proteomes" id="UP000295008">
    <property type="component" value="Unassembled WGS sequence"/>
</dbReference>
<dbReference type="SUPFAM" id="SSF55874">
    <property type="entry name" value="ATPase domain of HSP90 chaperone/DNA topoisomerase II/histidine kinase"/>
    <property type="match status" value="1"/>
</dbReference>
<dbReference type="EC" id="2.7.13.3" evidence="2"/>
<comment type="caution">
    <text evidence="14">The sequence shown here is derived from an EMBL/GenBank/DDBJ whole genome shotgun (WGS) entry which is preliminary data.</text>
</comment>
<dbReference type="Gene3D" id="3.30.450.20">
    <property type="entry name" value="PAS domain"/>
    <property type="match status" value="4"/>
</dbReference>
<dbReference type="GO" id="GO:0000155">
    <property type="term" value="F:phosphorelay sensor kinase activity"/>
    <property type="evidence" value="ECO:0007669"/>
    <property type="project" value="InterPro"/>
</dbReference>
<feature type="domain" description="PAS" evidence="12">
    <location>
        <begin position="249"/>
        <end position="300"/>
    </location>
</feature>
<dbReference type="PROSITE" id="PS50110">
    <property type="entry name" value="RESPONSE_REGULATORY"/>
    <property type="match status" value="1"/>
</dbReference>
<feature type="domain" description="PAS" evidence="12">
    <location>
        <begin position="365"/>
        <end position="417"/>
    </location>
</feature>
<dbReference type="InterPro" id="IPR001610">
    <property type="entry name" value="PAC"/>
</dbReference>
<dbReference type="PROSITE" id="PS50112">
    <property type="entry name" value="PAS"/>
    <property type="match status" value="4"/>
</dbReference>
<evidence type="ECO:0000256" key="7">
    <source>
        <dbReference type="ARBA" id="ARBA00022840"/>
    </source>
</evidence>
<dbReference type="AlphaFoldDB" id="A0A4R1S251"/>
<dbReference type="InterPro" id="IPR005467">
    <property type="entry name" value="His_kinase_dom"/>
</dbReference>
<dbReference type="PROSITE" id="PS50109">
    <property type="entry name" value="HIS_KIN"/>
    <property type="match status" value="1"/>
</dbReference>
<dbReference type="InterPro" id="IPR004358">
    <property type="entry name" value="Sig_transdc_His_kin-like_C"/>
</dbReference>
<feature type="domain" description="PAC" evidence="13">
    <location>
        <begin position="552"/>
        <end position="604"/>
    </location>
</feature>
<evidence type="ECO:0000259" key="11">
    <source>
        <dbReference type="PROSITE" id="PS50110"/>
    </source>
</evidence>
<keyword evidence="3 9" id="KW-0597">Phosphoprotein</keyword>
<evidence type="ECO:0000256" key="9">
    <source>
        <dbReference type="PROSITE-ProRule" id="PRU00169"/>
    </source>
</evidence>
<dbReference type="InterPro" id="IPR000014">
    <property type="entry name" value="PAS"/>
</dbReference>
<dbReference type="SMART" id="SM00448">
    <property type="entry name" value="REC"/>
    <property type="match status" value="1"/>
</dbReference>
<feature type="domain" description="PAS" evidence="12">
    <location>
        <begin position="478"/>
        <end position="549"/>
    </location>
</feature>
<proteinExistence type="predicted"/>
<keyword evidence="4" id="KW-0808">Transferase</keyword>
<dbReference type="GO" id="GO:0006355">
    <property type="term" value="P:regulation of DNA-templated transcription"/>
    <property type="evidence" value="ECO:0007669"/>
    <property type="project" value="InterPro"/>
</dbReference>
<dbReference type="PROSITE" id="PS50113">
    <property type="entry name" value="PAC"/>
    <property type="match status" value="2"/>
</dbReference>
<organism evidence="14 15">
    <name type="scientific">Hydrogenispora ethanolica</name>
    <dbReference type="NCBI Taxonomy" id="1082276"/>
    <lineage>
        <taxon>Bacteria</taxon>
        <taxon>Bacillati</taxon>
        <taxon>Bacillota</taxon>
        <taxon>Hydrogenispora</taxon>
    </lineage>
</organism>
<dbReference type="InterPro" id="IPR001789">
    <property type="entry name" value="Sig_transdc_resp-reg_receiver"/>
</dbReference>
<keyword evidence="15" id="KW-1185">Reference proteome</keyword>
<evidence type="ECO:0000256" key="6">
    <source>
        <dbReference type="ARBA" id="ARBA00022777"/>
    </source>
</evidence>
<evidence type="ECO:0000256" key="8">
    <source>
        <dbReference type="ARBA" id="ARBA00023012"/>
    </source>
</evidence>
<dbReference type="InterPro" id="IPR003661">
    <property type="entry name" value="HisK_dim/P_dom"/>
</dbReference>
<dbReference type="InterPro" id="IPR013767">
    <property type="entry name" value="PAS_fold"/>
</dbReference>
<dbReference type="CDD" id="cd00082">
    <property type="entry name" value="HisKA"/>
    <property type="match status" value="1"/>
</dbReference>
<dbReference type="SUPFAM" id="SSF52172">
    <property type="entry name" value="CheY-like"/>
    <property type="match status" value="1"/>
</dbReference>
<dbReference type="Pfam" id="PF00989">
    <property type="entry name" value="PAS"/>
    <property type="match status" value="2"/>
</dbReference>
<feature type="modified residue" description="4-aspartylphosphate" evidence="9">
    <location>
        <position position="1034"/>
    </location>
</feature>
<feature type="domain" description="Histidine kinase" evidence="10">
    <location>
        <begin position="747"/>
        <end position="961"/>
    </location>
</feature>
<evidence type="ECO:0000259" key="12">
    <source>
        <dbReference type="PROSITE" id="PS50112"/>
    </source>
</evidence>
<feature type="domain" description="Response regulatory" evidence="11">
    <location>
        <begin position="980"/>
        <end position="1100"/>
    </location>
</feature>
<dbReference type="InterPro" id="IPR035965">
    <property type="entry name" value="PAS-like_dom_sf"/>
</dbReference>
<dbReference type="SMART" id="SM00086">
    <property type="entry name" value="PAC"/>
    <property type="match status" value="2"/>
</dbReference>
<dbReference type="Pfam" id="PF00072">
    <property type="entry name" value="Response_reg"/>
    <property type="match status" value="1"/>
</dbReference>
<sequence>MMKQSLMQRIQRNQLLLIITFGWLTLLALFILVWNQTVGLNQQRLLTLAKVLDRTIQRHPSLFLNSAVPAGRVRAVLESEVDPIIRSFRPGYAVGFYPSGRQRPVILIDNGGIAVHKVEEWPADAVRRPRTDSKPEYVLSWSGPHRTWLYQCAEPVLRNRRIEGYALAAVSLTSMMAFGVQLALCVSLITLGAGLVSVMASQRLNAAIRLNLQQLLLMDHPAPKPEFQIEEFDRIARFNQKVFQDLKNAEQQRVAILESISDAFFALNHQWQFTYLNRQMERISGWKRERLLGASIFQFFPRAKLEPYIPAVEGACHQGKPHQLELEWEHGVWYELHIYPAPTGISVYFQDISARKNAEIQLRESQQRLAQLLESIHHAFFTLDSKQRFTYLNQAAERLFQIRGAEWLGKVGWDFFHAYMEPGFSRELARVWREQTVSRFETFSQRLGVWIEVHAYPSAESLFIYVLDSTARKRSEETRLRLAAIVESSEDAILSTDLDGTVTSWNKGAEAMYGYPAEQAVGQPVGRLLKAPEGESSITAIFHRWKEAGMKGTTEAVMLHQNGAPVHVAIKLAALSGMNGQTIGYSGIHRDISKEVIFKKELLAERERLSVTLRSIGEGVIATDRLGRIVSMNREAESLTGYSQYEVLGQPLETVFTVIDQLTRGKYEGIVNAVLNSEEIIHLHNLFLLHQHEREIPVSVSLAPIKSGRGECFGVVLVFQDITEKQRIEQELLKAEKIESLAILAGGIAHDFNNFLSAILANLQLALAKLKRGDDISRYLEESADATRKASDLTKQLQTFSRGEAPVKKAAAIGDLIRDTVRFVLRGSKVKVEFELPEDLWPVEIDSGQISQVLHNLTLNAKQAMPGGGTLRILGRNIRIRPGSRYLPGGYVELAVQDEGDGIPPENLGRIFDPFFTTKEEGTGLGLATSYSIIKKHNGYLEVESVPLVGTTFTILLPATNARPAVEEESPEVAATREAALLLMDDEATIRDSVGEMLRDAGYRVVLARDGREVLEDYRRAMEEGAPFDLVIMDLTVPGGLGGQETIAELKTVDPAVRAIVSSGYANDPIIAEYQKYGFCGVAAKPYKFAELKRIIDRALVGS</sequence>
<dbReference type="Gene3D" id="3.30.565.10">
    <property type="entry name" value="Histidine kinase-like ATPase, C-terminal domain"/>
    <property type="match status" value="1"/>
</dbReference>
<keyword evidence="5" id="KW-0547">Nucleotide-binding</keyword>
<evidence type="ECO:0000313" key="15">
    <source>
        <dbReference type="Proteomes" id="UP000295008"/>
    </source>
</evidence>
<dbReference type="SMART" id="SM00091">
    <property type="entry name" value="PAS"/>
    <property type="match status" value="4"/>
</dbReference>
<evidence type="ECO:0000259" key="13">
    <source>
        <dbReference type="PROSITE" id="PS50113"/>
    </source>
</evidence>
<dbReference type="SMART" id="SM00387">
    <property type="entry name" value="HATPase_c"/>
    <property type="match status" value="1"/>
</dbReference>
<dbReference type="PRINTS" id="PR00344">
    <property type="entry name" value="BCTRLSENSOR"/>
</dbReference>
<keyword evidence="7" id="KW-0067">ATP-binding</keyword>
<dbReference type="SUPFAM" id="SSF47384">
    <property type="entry name" value="Homodimeric domain of signal transducing histidine kinase"/>
    <property type="match status" value="1"/>
</dbReference>
<dbReference type="EMBL" id="SLUN01000005">
    <property type="protein sequence ID" value="TCL73248.1"/>
    <property type="molecule type" value="Genomic_DNA"/>
</dbReference>
<dbReference type="SMART" id="SM00388">
    <property type="entry name" value="HisKA"/>
    <property type="match status" value="1"/>
</dbReference>
<dbReference type="Pfam" id="PF02518">
    <property type="entry name" value="HATPase_c"/>
    <property type="match status" value="1"/>
</dbReference>
<dbReference type="Pfam" id="PF08448">
    <property type="entry name" value="PAS_4"/>
    <property type="match status" value="2"/>
</dbReference>
<evidence type="ECO:0000256" key="1">
    <source>
        <dbReference type="ARBA" id="ARBA00000085"/>
    </source>
</evidence>
<dbReference type="PANTHER" id="PTHR43065">
    <property type="entry name" value="SENSOR HISTIDINE KINASE"/>
    <property type="match status" value="1"/>
</dbReference>
<dbReference type="CDD" id="cd00130">
    <property type="entry name" value="PAS"/>
    <property type="match status" value="4"/>
</dbReference>
<comment type="catalytic activity">
    <reaction evidence="1">
        <text>ATP + protein L-histidine = ADP + protein N-phospho-L-histidine.</text>
        <dbReference type="EC" id="2.7.13.3"/>
    </reaction>
</comment>
<dbReference type="SUPFAM" id="SSF55785">
    <property type="entry name" value="PYP-like sensor domain (PAS domain)"/>
    <property type="match status" value="4"/>
</dbReference>
<accession>A0A4R1S251</accession>
<dbReference type="GO" id="GO:0005524">
    <property type="term" value="F:ATP binding"/>
    <property type="evidence" value="ECO:0007669"/>
    <property type="project" value="UniProtKB-KW"/>
</dbReference>
<protein>
    <recommendedName>
        <fullName evidence="2">histidine kinase</fullName>
        <ecNumber evidence="2">2.7.13.3</ecNumber>
    </recommendedName>
</protein>
<keyword evidence="8" id="KW-0902">Two-component regulatory system</keyword>
<name>A0A4R1S251_HYDET</name>
<dbReference type="Gene3D" id="1.10.287.130">
    <property type="match status" value="1"/>
</dbReference>
<dbReference type="InterPro" id="IPR036097">
    <property type="entry name" value="HisK_dim/P_sf"/>
</dbReference>
<dbReference type="InterPro" id="IPR013656">
    <property type="entry name" value="PAS_4"/>
</dbReference>
<feature type="domain" description="PAS" evidence="12">
    <location>
        <begin position="605"/>
        <end position="678"/>
    </location>
</feature>
<dbReference type="InterPro" id="IPR000700">
    <property type="entry name" value="PAS-assoc_C"/>
</dbReference>
<keyword evidence="6" id="KW-0418">Kinase</keyword>
<feature type="domain" description="PAC" evidence="13">
    <location>
        <begin position="682"/>
        <end position="734"/>
    </location>
</feature>
<reference evidence="14 15" key="1">
    <citation type="submission" date="2019-03" db="EMBL/GenBank/DDBJ databases">
        <title>Genomic Encyclopedia of Type Strains, Phase IV (KMG-IV): sequencing the most valuable type-strain genomes for metagenomic binning, comparative biology and taxonomic classification.</title>
        <authorList>
            <person name="Goeker M."/>
        </authorList>
    </citation>
    <scope>NUCLEOTIDE SEQUENCE [LARGE SCALE GENOMIC DNA]</scope>
    <source>
        <strain evidence="14 15">LX-B</strain>
    </source>
</reference>